<evidence type="ECO:0000256" key="3">
    <source>
        <dbReference type="ARBA" id="ARBA00022801"/>
    </source>
</evidence>
<dbReference type="InterPro" id="IPR051214">
    <property type="entry name" value="GH32_Enzymes"/>
</dbReference>
<dbReference type="GO" id="GO:0004564">
    <property type="term" value="F:beta-fructofuranosidase activity"/>
    <property type="evidence" value="ECO:0007669"/>
    <property type="project" value="UniProtKB-EC"/>
</dbReference>
<dbReference type="SMART" id="SM00640">
    <property type="entry name" value="Glyco_32"/>
    <property type="match status" value="1"/>
</dbReference>
<keyword evidence="4 5" id="KW-0326">Glycosidase</keyword>
<dbReference type="SUPFAM" id="SSF75005">
    <property type="entry name" value="Arabinanase/levansucrase/invertase"/>
    <property type="match status" value="1"/>
</dbReference>
<evidence type="ECO:0000256" key="1">
    <source>
        <dbReference type="ARBA" id="ARBA00009902"/>
    </source>
</evidence>
<dbReference type="GO" id="GO:0005975">
    <property type="term" value="P:carbohydrate metabolic process"/>
    <property type="evidence" value="ECO:0007669"/>
    <property type="project" value="InterPro"/>
</dbReference>
<proteinExistence type="inferred from homology"/>
<feature type="domain" description="Glycosyl hydrolase family 32 C-terminal" evidence="7">
    <location>
        <begin position="365"/>
        <end position="456"/>
    </location>
</feature>
<evidence type="ECO:0000256" key="5">
    <source>
        <dbReference type="RuleBase" id="RU362110"/>
    </source>
</evidence>
<dbReference type="InterPro" id="IPR013320">
    <property type="entry name" value="ConA-like_dom_sf"/>
</dbReference>
<feature type="domain" description="Glycosyl hydrolase family 32 N-terminal" evidence="6">
    <location>
        <begin position="11"/>
        <end position="322"/>
    </location>
</feature>
<dbReference type="Pfam" id="PF00251">
    <property type="entry name" value="Glyco_hydro_32N"/>
    <property type="match status" value="1"/>
</dbReference>
<dbReference type="PANTHER" id="PTHR43101:SF1">
    <property type="entry name" value="BETA-FRUCTOSIDASE"/>
    <property type="match status" value="1"/>
</dbReference>
<evidence type="ECO:0000256" key="4">
    <source>
        <dbReference type="ARBA" id="ARBA00023295"/>
    </source>
</evidence>
<dbReference type="InterPro" id="IPR023296">
    <property type="entry name" value="Glyco_hydro_beta-prop_sf"/>
</dbReference>
<dbReference type="InterPro" id="IPR018053">
    <property type="entry name" value="Glyco_hydro_32_AS"/>
</dbReference>
<accession>A0A3E4QTD0</accession>
<evidence type="ECO:0000259" key="7">
    <source>
        <dbReference type="Pfam" id="PF08244"/>
    </source>
</evidence>
<dbReference type="PROSITE" id="PS00609">
    <property type="entry name" value="GLYCOSYL_HYDROL_F32"/>
    <property type="match status" value="1"/>
</dbReference>
<dbReference type="RefSeq" id="WP_117679613.1">
    <property type="nucleotide sequence ID" value="NZ_CAJJKC010000001.1"/>
</dbReference>
<name>A0A3E4QTD0_9ACTN</name>
<dbReference type="PANTHER" id="PTHR43101">
    <property type="entry name" value="BETA-FRUCTOSIDASE"/>
    <property type="match status" value="1"/>
</dbReference>
<reference evidence="8 9" key="1">
    <citation type="submission" date="2018-08" db="EMBL/GenBank/DDBJ databases">
        <title>A genome reference for cultivated species of the human gut microbiota.</title>
        <authorList>
            <person name="Zou Y."/>
            <person name="Xue W."/>
            <person name="Luo G."/>
        </authorList>
    </citation>
    <scope>NUCLEOTIDE SEQUENCE [LARGE SCALE GENOMIC DNA]</scope>
    <source>
        <strain evidence="8 9">TF08-14</strain>
    </source>
</reference>
<dbReference type="InterPro" id="IPR013189">
    <property type="entry name" value="Glyco_hydro_32_C"/>
</dbReference>
<dbReference type="EC" id="3.2.1.26" evidence="2"/>
<evidence type="ECO:0000259" key="6">
    <source>
        <dbReference type="Pfam" id="PF00251"/>
    </source>
</evidence>
<comment type="caution">
    <text evidence="8">The sequence shown here is derived from an EMBL/GenBank/DDBJ whole genome shotgun (WGS) entry which is preliminary data.</text>
</comment>
<dbReference type="Gene3D" id="2.60.120.560">
    <property type="entry name" value="Exo-inulinase, domain 1"/>
    <property type="match status" value="1"/>
</dbReference>
<dbReference type="InterPro" id="IPR001362">
    <property type="entry name" value="Glyco_hydro_32"/>
</dbReference>
<comment type="similarity">
    <text evidence="1 5">Belongs to the glycosyl hydrolase 32 family.</text>
</comment>
<evidence type="ECO:0000313" key="8">
    <source>
        <dbReference type="EMBL" id="RGL10113.1"/>
    </source>
</evidence>
<dbReference type="Pfam" id="PF08244">
    <property type="entry name" value="Glyco_hydro_32C"/>
    <property type="match status" value="1"/>
</dbReference>
<dbReference type="EMBL" id="QSRJ01000006">
    <property type="protein sequence ID" value="RGL10113.1"/>
    <property type="molecule type" value="Genomic_DNA"/>
</dbReference>
<dbReference type="AlphaFoldDB" id="A0A3E4QTD0"/>
<protein>
    <recommendedName>
        <fullName evidence="2">beta-fructofuranosidase</fullName>
        <ecNumber evidence="2">3.2.1.26</ecNumber>
    </recommendedName>
</protein>
<gene>
    <name evidence="8" type="ORF">DXC81_05870</name>
</gene>
<dbReference type="SUPFAM" id="SSF49899">
    <property type="entry name" value="Concanavalin A-like lectins/glucanases"/>
    <property type="match status" value="1"/>
</dbReference>
<sequence>MTTNRWRMGFHLMPPTGWVNDPNGLCYFNGLYHVFHQYSPDWPNGSERGWGHATSPDLVHWTHHGMVIHQDIPEDANGAYSGSAYIVPGGGAGGSDLLRLYYTGNVKEPGAHDYIYSGRQANEILIETTDGFNLGEKQVLLRNADYPDFCSCHVRDPKVWSQDGSLHMLLGARDMDDEGLALIMESQDGLSWTTASTVRPTSHFGFMWECPDRIALDGFEYLSFCPQGMAELPWANDLRDQSGYIPLPAAVKLIGCEHVNPALFRRWDFGFDFYAPQTFTDPQGRTILIGWMGLPEPPFDSAPDNLDWIHCLTVPRVLTRCEDGVVAMAPAPELEQLRGEQASFAHVDSAPAQTRTATLPAHRVDIVVDGISGPFDLTLDGAARIAFADGELTLSFDDGVQGIGRGRQTRSVNVNALENLRVLVDNSALEIFANNGREVFSTRWFPTADQLDIAIQGTAEEARVWPMGDGMEGTY</sequence>
<evidence type="ECO:0000256" key="2">
    <source>
        <dbReference type="ARBA" id="ARBA00012758"/>
    </source>
</evidence>
<dbReference type="CDD" id="cd18623">
    <property type="entry name" value="GH32_ScrB-like"/>
    <property type="match status" value="1"/>
</dbReference>
<dbReference type="Gene3D" id="2.115.10.20">
    <property type="entry name" value="Glycosyl hydrolase domain, family 43"/>
    <property type="match status" value="1"/>
</dbReference>
<dbReference type="InterPro" id="IPR013148">
    <property type="entry name" value="Glyco_hydro_32_N"/>
</dbReference>
<keyword evidence="3 5" id="KW-0378">Hydrolase</keyword>
<dbReference type="Proteomes" id="UP000260943">
    <property type="component" value="Unassembled WGS sequence"/>
</dbReference>
<organism evidence="8 9">
    <name type="scientific">Collinsella tanakaei</name>
    <dbReference type="NCBI Taxonomy" id="626935"/>
    <lineage>
        <taxon>Bacteria</taxon>
        <taxon>Bacillati</taxon>
        <taxon>Actinomycetota</taxon>
        <taxon>Coriobacteriia</taxon>
        <taxon>Coriobacteriales</taxon>
        <taxon>Coriobacteriaceae</taxon>
        <taxon>Collinsella</taxon>
    </lineage>
</organism>
<evidence type="ECO:0000313" key="9">
    <source>
        <dbReference type="Proteomes" id="UP000260943"/>
    </source>
</evidence>